<dbReference type="AlphaFoldDB" id="A0A4Y2JFV2"/>
<gene>
    <name evidence="2" type="ORF">AVEN_215115_1</name>
</gene>
<reference evidence="2 3" key="1">
    <citation type="journal article" date="2019" name="Sci. Rep.">
        <title>Orb-weaving spider Araneus ventricosus genome elucidates the spidroin gene catalogue.</title>
        <authorList>
            <person name="Kono N."/>
            <person name="Nakamura H."/>
            <person name="Ohtoshi R."/>
            <person name="Moran D.A.P."/>
            <person name="Shinohara A."/>
            <person name="Yoshida Y."/>
            <person name="Fujiwara M."/>
            <person name="Mori M."/>
            <person name="Tomita M."/>
            <person name="Arakawa K."/>
        </authorList>
    </citation>
    <scope>NUCLEOTIDE SEQUENCE [LARGE SCALE GENOMIC DNA]</scope>
</reference>
<name>A0A4Y2JFV2_ARAVE</name>
<dbReference type="EMBL" id="BGPR01003431">
    <property type="protein sequence ID" value="GBM88046.1"/>
    <property type="molecule type" value="Genomic_DNA"/>
</dbReference>
<keyword evidence="3" id="KW-1185">Reference proteome</keyword>
<dbReference type="OrthoDB" id="7698710at2759"/>
<dbReference type="InterPro" id="IPR048366">
    <property type="entry name" value="TNP-like_GBD"/>
</dbReference>
<comment type="caution">
    <text evidence="2">The sequence shown here is derived from an EMBL/GenBank/DDBJ whole genome shotgun (WGS) entry which is preliminary data.</text>
</comment>
<evidence type="ECO:0000259" key="1">
    <source>
        <dbReference type="Pfam" id="PF21788"/>
    </source>
</evidence>
<dbReference type="Pfam" id="PF21788">
    <property type="entry name" value="TNP-like_GBD"/>
    <property type="match status" value="1"/>
</dbReference>
<dbReference type="Proteomes" id="UP000499080">
    <property type="component" value="Unassembled WGS sequence"/>
</dbReference>
<feature type="domain" description="Transposable element P transposase-like GTP-binding insertion" evidence="1">
    <location>
        <begin position="70"/>
        <end position="119"/>
    </location>
</feature>
<accession>A0A4Y2JFV2</accession>
<evidence type="ECO:0000313" key="3">
    <source>
        <dbReference type="Proteomes" id="UP000499080"/>
    </source>
</evidence>
<evidence type="ECO:0000313" key="2">
    <source>
        <dbReference type="EMBL" id="GBM88046.1"/>
    </source>
</evidence>
<sequence length="144" mass="16812">MNMTSENPYFVYKTKKSYAMYYLPGLLKSILNNLKNHGIYYEDTSNANTARTDFANWKHIEELFEMDSKDVLSHSVASALNLYIIAQKIENNAIDTVRFVKKMDILFNTVNSRTLKHQKTELCAVTKNSCHEETWKEMVSWIKT</sequence>
<organism evidence="2 3">
    <name type="scientific">Araneus ventricosus</name>
    <name type="common">Orbweaver spider</name>
    <name type="synonym">Epeira ventricosa</name>
    <dbReference type="NCBI Taxonomy" id="182803"/>
    <lineage>
        <taxon>Eukaryota</taxon>
        <taxon>Metazoa</taxon>
        <taxon>Ecdysozoa</taxon>
        <taxon>Arthropoda</taxon>
        <taxon>Chelicerata</taxon>
        <taxon>Arachnida</taxon>
        <taxon>Araneae</taxon>
        <taxon>Araneomorphae</taxon>
        <taxon>Entelegynae</taxon>
        <taxon>Araneoidea</taxon>
        <taxon>Araneidae</taxon>
        <taxon>Araneus</taxon>
    </lineage>
</organism>
<proteinExistence type="predicted"/>
<protein>
    <recommendedName>
        <fullName evidence="1">Transposable element P transposase-like GTP-binding insertion domain-containing protein</fullName>
    </recommendedName>
</protein>